<dbReference type="CDD" id="cd16027">
    <property type="entry name" value="SGSH"/>
    <property type="match status" value="1"/>
</dbReference>
<dbReference type="InterPro" id="IPR016024">
    <property type="entry name" value="ARM-type_fold"/>
</dbReference>
<evidence type="ECO:0000313" key="6">
    <source>
        <dbReference type="EMBL" id="MCG2590207.1"/>
    </source>
</evidence>
<evidence type="ECO:0000256" key="1">
    <source>
        <dbReference type="ARBA" id="ARBA00008779"/>
    </source>
</evidence>
<dbReference type="InterPro" id="IPR017850">
    <property type="entry name" value="Alkaline_phosphatase_core_sf"/>
</dbReference>
<dbReference type="InterPro" id="IPR011989">
    <property type="entry name" value="ARM-like"/>
</dbReference>
<dbReference type="Gene3D" id="1.25.10.10">
    <property type="entry name" value="Leucine-rich Repeat Variant"/>
    <property type="match status" value="1"/>
</dbReference>
<evidence type="ECO:0000256" key="2">
    <source>
        <dbReference type="ARBA" id="ARBA00022723"/>
    </source>
</evidence>
<keyword evidence="3" id="KW-0378">Hydrolase</keyword>
<keyword evidence="4" id="KW-0106">Calcium</keyword>
<name>A0ABS9KH76_9BACT</name>
<evidence type="ECO:0000256" key="3">
    <source>
        <dbReference type="ARBA" id="ARBA00022801"/>
    </source>
</evidence>
<feature type="domain" description="Sulfatase N-terminal" evidence="5">
    <location>
        <begin position="40"/>
        <end position="306"/>
    </location>
</feature>
<dbReference type="EMBL" id="JAKLWS010000028">
    <property type="protein sequence ID" value="MCG2590207.1"/>
    <property type="molecule type" value="Genomic_DNA"/>
</dbReference>
<keyword evidence="7" id="KW-1185">Reference proteome</keyword>
<evidence type="ECO:0000313" key="7">
    <source>
        <dbReference type="Proteomes" id="UP001165366"/>
    </source>
</evidence>
<dbReference type="Pfam" id="PF00884">
    <property type="entry name" value="Sulfatase"/>
    <property type="match status" value="1"/>
</dbReference>
<sequence>MDYSNMKSMFESKFTLAVGAIIVLVGMLSGCGEPEPEELPNILWITSEDNSPFMGAYGDDYADTPNLDRLADAGVVYENAYATTPVCAPSRFTLITGTYANRMGTENMRSVYPIPENIRFYPAYLQDLGYHTTNNVKKDYNTIDQPEVWDESSQEAHYSDRAEGQPFFHIRNLTTTHESRLHDPIDTLIHDPVDAPVPPYHPDTETVRRDWAHYYDQMTRMDAQVGQVLDELEQSGEAENTIIFYYGDHGGALPGAKRFMNQRGLRIPLIVYFPPKYEHLKPEENRTERLVSFVDFPATLLSLVGIQPPDFMDGEPFFGEYETEPREYVHLYRGRMDERYDLSRAVRDQDFLYVRNYMPQRVYAQYLNYLWRAPTMQVWEEEYQAGNLNEIQSQFFEPKPAEELYLISEDPYSVNNLAEDPAYQEDLRRLREANSEWVRQINDLGFIPEGVLDDLRGERPLYDAVREDNVPINQIIETAEIASFQPENNMEELVTRLDHSESSVRFWAAMGIAISGESASEYSSELLEKRDDPSGTVRVAVAEALLAAGESSEAIELIEETLDNPDGHVKLRAVNLIETLDESLITDDIRNTILQFVDEMENDEAAAAGYVFRASERLVEKLDL</sequence>
<organism evidence="6 7">
    <name type="scientific">Rhodohalobacter sulfatireducens</name>
    <dbReference type="NCBI Taxonomy" id="2911366"/>
    <lineage>
        <taxon>Bacteria</taxon>
        <taxon>Pseudomonadati</taxon>
        <taxon>Balneolota</taxon>
        <taxon>Balneolia</taxon>
        <taxon>Balneolales</taxon>
        <taxon>Balneolaceae</taxon>
        <taxon>Rhodohalobacter</taxon>
    </lineage>
</organism>
<evidence type="ECO:0000256" key="4">
    <source>
        <dbReference type="ARBA" id="ARBA00022837"/>
    </source>
</evidence>
<comment type="similarity">
    <text evidence="1">Belongs to the sulfatase family.</text>
</comment>
<keyword evidence="2" id="KW-0479">Metal-binding</keyword>
<dbReference type="InterPro" id="IPR050738">
    <property type="entry name" value="Sulfatase"/>
</dbReference>
<gene>
    <name evidence="6" type="ORF">L6773_16640</name>
</gene>
<dbReference type="RefSeq" id="WP_237855568.1">
    <property type="nucleotide sequence ID" value="NZ_JAKLWS010000028.1"/>
</dbReference>
<dbReference type="PROSITE" id="PS00523">
    <property type="entry name" value="SULFATASE_1"/>
    <property type="match status" value="1"/>
</dbReference>
<proteinExistence type="inferred from homology"/>
<reference evidence="6" key="1">
    <citation type="submission" date="2022-01" db="EMBL/GenBank/DDBJ databases">
        <authorList>
            <person name="Wang Y."/>
        </authorList>
    </citation>
    <scope>NUCLEOTIDE SEQUENCE</scope>
    <source>
        <strain evidence="6">WB101</strain>
    </source>
</reference>
<dbReference type="Proteomes" id="UP001165366">
    <property type="component" value="Unassembled WGS sequence"/>
</dbReference>
<dbReference type="PROSITE" id="PS51257">
    <property type="entry name" value="PROKAR_LIPOPROTEIN"/>
    <property type="match status" value="1"/>
</dbReference>
<dbReference type="PANTHER" id="PTHR42693">
    <property type="entry name" value="ARYLSULFATASE FAMILY MEMBER"/>
    <property type="match status" value="1"/>
</dbReference>
<dbReference type="Gene3D" id="3.40.720.10">
    <property type="entry name" value="Alkaline Phosphatase, subunit A"/>
    <property type="match status" value="1"/>
</dbReference>
<dbReference type="InterPro" id="IPR000917">
    <property type="entry name" value="Sulfatase_N"/>
</dbReference>
<dbReference type="SUPFAM" id="SSF48371">
    <property type="entry name" value="ARM repeat"/>
    <property type="match status" value="1"/>
</dbReference>
<comment type="caution">
    <text evidence="6">The sequence shown here is derived from an EMBL/GenBank/DDBJ whole genome shotgun (WGS) entry which is preliminary data.</text>
</comment>
<reference evidence="6" key="2">
    <citation type="submission" date="2024-05" db="EMBL/GenBank/DDBJ databases">
        <title>Rhodohalobacter halophilus gen. nov., sp. nov., a moderately halophilic member of the family Balneolaceae.</title>
        <authorList>
            <person name="Xia J."/>
        </authorList>
    </citation>
    <scope>NUCLEOTIDE SEQUENCE</scope>
    <source>
        <strain evidence="6">WB101</strain>
    </source>
</reference>
<evidence type="ECO:0000259" key="5">
    <source>
        <dbReference type="Pfam" id="PF00884"/>
    </source>
</evidence>
<dbReference type="PANTHER" id="PTHR42693:SF53">
    <property type="entry name" value="ENDO-4-O-SULFATASE"/>
    <property type="match status" value="1"/>
</dbReference>
<dbReference type="InterPro" id="IPR024607">
    <property type="entry name" value="Sulfatase_CS"/>
</dbReference>
<accession>A0ABS9KH76</accession>
<dbReference type="SUPFAM" id="SSF53649">
    <property type="entry name" value="Alkaline phosphatase-like"/>
    <property type="match status" value="1"/>
</dbReference>
<protein>
    <submittedName>
        <fullName evidence="6">Sulfatase</fullName>
    </submittedName>
</protein>